<dbReference type="EMBL" id="BTGU01002419">
    <property type="protein sequence ID" value="GMN37677.1"/>
    <property type="molecule type" value="Genomic_DNA"/>
</dbReference>
<gene>
    <name evidence="1" type="ORF">TIFTF001_042671</name>
</gene>
<keyword evidence="2" id="KW-1185">Reference proteome</keyword>
<protein>
    <submittedName>
        <fullName evidence="1">Uncharacterized protein</fullName>
    </submittedName>
</protein>
<dbReference type="Proteomes" id="UP001187192">
    <property type="component" value="Unassembled WGS sequence"/>
</dbReference>
<proteinExistence type="predicted"/>
<comment type="caution">
    <text evidence="1">The sequence shown here is derived from an EMBL/GenBank/DDBJ whole genome shotgun (WGS) entry which is preliminary data.</text>
</comment>
<organism evidence="1 2">
    <name type="scientific">Ficus carica</name>
    <name type="common">Common fig</name>
    <dbReference type="NCBI Taxonomy" id="3494"/>
    <lineage>
        <taxon>Eukaryota</taxon>
        <taxon>Viridiplantae</taxon>
        <taxon>Streptophyta</taxon>
        <taxon>Embryophyta</taxon>
        <taxon>Tracheophyta</taxon>
        <taxon>Spermatophyta</taxon>
        <taxon>Magnoliopsida</taxon>
        <taxon>eudicotyledons</taxon>
        <taxon>Gunneridae</taxon>
        <taxon>Pentapetalae</taxon>
        <taxon>rosids</taxon>
        <taxon>fabids</taxon>
        <taxon>Rosales</taxon>
        <taxon>Moraceae</taxon>
        <taxon>Ficeae</taxon>
        <taxon>Ficus</taxon>
    </lineage>
</organism>
<reference evidence="1" key="1">
    <citation type="submission" date="2023-07" db="EMBL/GenBank/DDBJ databases">
        <title>draft genome sequence of fig (Ficus carica).</title>
        <authorList>
            <person name="Takahashi T."/>
            <person name="Nishimura K."/>
        </authorList>
    </citation>
    <scope>NUCLEOTIDE SEQUENCE</scope>
</reference>
<name>A0AA88D1G2_FICCA</name>
<sequence length="146" mass="16270">MLCEWLASVIVPNGYSSNFKRLVSMKDLRLIGMKTHDCHILMQQLLPLALRGVLTKDVRFTITKLCSFFNSICSKCPSHISQSAEPVLHSIASEIAGRLLTYSIDVRRELSLSKRSCTYLSRYVLRSAASPLGTAAGFLLLVEGHR</sequence>
<evidence type="ECO:0000313" key="1">
    <source>
        <dbReference type="EMBL" id="GMN37677.1"/>
    </source>
</evidence>
<dbReference type="AlphaFoldDB" id="A0AA88D1G2"/>
<evidence type="ECO:0000313" key="2">
    <source>
        <dbReference type="Proteomes" id="UP001187192"/>
    </source>
</evidence>
<accession>A0AA88D1G2</accession>